<dbReference type="RefSeq" id="XP_020049156.1">
    <property type="nucleotide sequence ID" value="XM_020189652.1"/>
</dbReference>
<dbReference type="Pfam" id="PF13445">
    <property type="entry name" value="zf-RING_UBOX"/>
    <property type="match status" value="1"/>
</dbReference>
<evidence type="ECO:0000259" key="7">
    <source>
        <dbReference type="PROSITE" id="PS50089"/>
    </source>
</evidence>
<feature type="non-terminal residue" evidence="8">
    <location>
        <position position="415"/>
    </location>
</feature>
<dbReference type="InterPro" id="IPR039739">
    <property type="entry name" value="MAG2/RNF10"/>
</dbReference>
<keyword evidence="4 6" id="KW-0863">Zinc-finger</keyword>
<evidence type="ECO:0000256" key="3">
    <source>
        <dbReference type="ARBA" id="ARBA00022723"/>
    </source>
</evidence>
<dbReference type="PROSITE" id="PS00518">
    <property type="entry name" value="ZF_RING_1"/>
    <property type="match status" value="1"/>
</dbReference>
<dbReference type="InParanoid" id="A0A1D2VMM1"/>
<sequence>SSKNRNNSKKNNFVHLKGESYINANFKFLVDFRGDYKNQIFDPNVPIEHYSILRVIVQKKISCPICLEENLIAPRMINCGHCFCLTCLLRFSSNNLVSLENCKNKKKQCPVCHYKVNNDLILPVLIDSTFDERFDLPKPNLDCLMNLLIKPHNSILSLPISNNPNFKKLTNIPWCCSSHDELNNLSQEIYPYTRIMKGNLNFIINQYKLEKSAILSQFNEDLLLYRGNKAATDDLQLYVNKAISEIDESIEIFEKKFSIHINNKTYNEANSYFYYQTSFKSNIVYLLSSFDRRILRSLFVSYGNFPSNILIRIQNITYGEILTFENVIREYKYLSHLPVGSELAFIEIDWQYMAKNCKTNENYIKLPSNIYNEFKKEIINRWKKNKDRYYREERNKQNAMKSLEKKTKDFYRAEN</sequence>
<proteinExistence type="predicted"/>
<dbReference type="OrthoDB" id="302966at2759"/>
<dbReference type="STRING" id="1344418.A0A1D2VMM1"/>
<dbReference type="GO" id="GO:0000976">
    <property type="term" value="F:transcription cis-regulatory region binding"/>
    <property type="evidence" value="ECO:0007669"/>
    <property type="project" value="TreeGrafter"/>
</dbReference>
<name>A0A1D2VMM1_9ASCO</name>
<keyword evidence="2" id="KW-0963">Cytoplasm</keyword>
<dbReference type="GO" id="GO:0045944">
    <property type="term" value="P:positive regulation of transcription by RNA polymerase II"/>
    <property type="evidence" value="ECO:0007669"/>
    <property type="project" value="TreeGrafter"/>
</dbReference>
<feature type="domain" description="RING-type" evidence="7">
    <location>
        <begin position="63"/>
        <end position="113"/>
    </location>
</feature>
<dbReference type="PANTHER" id="PTHR12983">
    <property type="entry name" value="RING FINGER 10 FAMILY MEMBER"/>
    <property type="match status" value="1"/>
</dbReference>
<gene>
    <name evidence="8" type="ORF">ASCRUDRAFT_20837</name>
</gene>
<dbReference type="InterPro" id="IPR013083">
    <property type="entry name" value="Znf_RING/FYVE/PHD"/>
</dbReference>
<dbReference type="AlphaFoldDB" id="A0A1D2VMM1"/>
<evidence type="ECO:0000313" key="8">
    <source>
        <dbReference type="EMBL" id="ODV62849.1"/>
    </source>
</evidence>
<dbReference type="GO" id="GO:0008270">
    <property type="term" value="F:zinc ion binding"/>
    <property type="evidence" value="ECO:0007669"/>
    <property type="project" value="UniProtKB-KW"/>
</dbReference>
<evidence type="ECO:0000256" key="6">
    <source>
        <dbReference type="PROSITE-ProRule" id="PRU00175"/>
    </source>
</evidence>
<dbReference type="GeneID" id="30963288"/>
<keyword evidence="3" id="KW-0479">Metal-binding</keyword>
<dbReference type="InterPro" id="IPR027370">
    <property type="entry name" value="Znf-RING_euk"/>
</dbReference>
<dbReference type="EMBL" id="KV454476">
    <property type="protein sequence ID" value="ODV62849.1"/>
    <property type="molecule type" value="Genomic_DNA"/>
</dbReference>
<comment type="subcellular location">
    <subcellularLocation>
        <location evidence="1">Cytoplasm</location>
    </subcellularLocation>
</comment>
<evidence type="ECO:0000256" key="4">
    <source>
        <dbReference type="ARBA" id="ARBA00022771"/>
    </source>
</evidence>
<dbReference type="GO" id="GO:0005737">
    <property type="term" value="C:cytoplasm"/>
    <property type="evidence" value="ECO:0007669"/>
    <property type="project" value="UniProtKB-SubCell"/>
</dbReference>
<dbReference type="PANTHER" id="PTHR12983:SF9">
    <property type="entry name" value="E3 UBIQUITIN-PROTEIN LIGASE RNF10"/>
    <property type="match status" value="1"/>
</dbReference>
<evidence type="ECO:0000256" key="5">
    <source>
        <dbReference type="ARBA" id="ARBA00022833"/>
    </source>
</evidence>
<reference evidence="9" key="1">
    <citation type="submission" date="2016-05" db="EMBL/GenBank/DDBJ databases">
        <title>Comparative genomics of biotechnologically important yeasts.</title>
        <authorList>
            <consortium name="DOE Joint Genome Institute"/>
            <person name="Riley R."/>
            <person name="Haridas S."/>
            <person name="Wolfe K.H."/>
            <person name="Lopes M.R."/>
            <person name="Hittinger C.T."/>
            <person name="Goker M."/>
            <person name="Salamov A."/>
            <person name="Wisecaver J."/>
            <person name="Long T.M."/>
            <person name="Aerts A.L."/>
            <person name="Barry K."/>
            <person name="Choi C."/>
            <person name="Clum A."/>
            <person name="Coughlan A.Y."/>
            <person name="Deshpande S."/>
            <person name="Douglass A.P."/>
            <person name="Hanson S.J."/>
            <person name="Klenk H.-P."/>
            <person name="Labutti K."/>
            <person name="Lapidus A."/>
            <person name="Lindquist E."/>
            <person name="Lipzen A."/>
            <person name="Meier-Kolthoff J.P."/>
            <person name="Ohm R.A."/>
            <person name="Otillar R.P."/>
            <person name="Pangilinan J."/>
            <person name="Peng Y."/>
            <person name="Rokas A."/>
            <person name="Rosa C.A."/>
            <person name="Scheuner C."/>
            <person name="Sibirny A.A."/>
            <person name="Slot J.C."/>
            <person name="Stielow J.B."/>
            <person name="Sun H."/>
            <person name="Kurtzman C.P."/>
            <person name="Blackwell M."/>
            <person name="Grigoriev I.V."/>
            <person name="Jeffries T.W."/>
        </authorList>
    </citation>
    <scope>NUCLEOTIDE SEQUENCE [LARGE SCALE GENOMIC DNA]</scope>
    <source>
        <strain evidence="9">DSM 1968</strain>
    </source>
</reference>
<dbReference type="SUPFAM" id="SSF57850">
    <property type="entry name" value="RING/U-box"/>
    <property type="match status" value="1"/>
</dbReference>
<accession>A0A1D2VMM1</accession>
<keyword evidence="5" id="KW-0862">Zinc</keyword>
<evidence type="ECO:0000256" key="2">
    <source>
        <dbReference type="ARBA" id="ARBA00022490"/>
    </source>
</evidence>
<evidence type="ECO:0000313" key="9">
    <source>
        <dbReference type="Proteomes" id="UP000095038"/>
    </source>
</evidence>
<dbReference type="PROSITE" id="PS50089">
    <property type="entry name" value="ZF_RING_2"/>
    <property type="match status" value="1"/>
</dbReference>
<dbReference type="FunCoup" id="A0A1D2VMM1">
    <property type="interactions" value="588"/>
</dbReference>
<organism evidence="8 9">
    <name type="scientific">Ascoidea rubescens DSM 1968</name>
    <dbReference type="NCBI Taxonomy" id="1344418"/>
    <lineage>
        <taxon>Eukaryota</taxon>
        <taxon>Fungi</taxon>
        <taxon>Dikarya</taxon>
        <taxon>Ascomycota</taxon>
        <taxon>Saccharomycotina</taxon>
        <taxon>Saccharomycetes</taxon>
        <taxon>Ascoideaceae</taxon>
        <taxon>Ascoidea</taxon>
    </lineage>
</organism>
<dbReference type="Proteomes" id="UP000095038">
    <property type="component" value="Unassembled WGS sequence"/>
</dbReference>
<evidence type="ECO:0000256" key="1">
    <source>
        <dbReference type="ARBA" id="ARBA00004496"/>
    </source>
</evidence>
<keyword evidence="9" id="KW-1185">Reference proteome</keyword>
<dbReference type="InterPro" id="IPR017907">
    <property type="entry name" value="Znf_RING_CS"/>
</dbReference>
<feature type="non-terminal residue" evidence="8">
    <location>
        <position position="1"/>
    </location>
</feature>
<dbReference type="SMART" id="SM00184">
    <property type="entry name" value="RING"/>
    <property type="match status" value="1"/>
</dbReference>
<dbReference type="Gene3D" id="3.30.40.10">
    <property type="entry name" value="Zinc/RING finger domain, C3HC4 (zinc finger)"/>
    <property type="match status" value="1"/>
</dbReference>
<protein>
    <recommendedName>
        <fullName evidence="7">RING-type domain-containing protein</fullName>
    </recommendedName>
</protein>
<dbReference type="InterPro" id="IPR001841">
    <property type="entry name" value="Znf_RING"/>
</dbReference>